<dbReference type="AlphaFoldDB" id="R4K148"/>
<dbReference type="GO" id="GO:0008897">
    <property type="term" value="F:holo-[acyl-carrier-protein] synthase activity"/>
    <property type="evidence" value="ECO:0007669"/>
    <property type="project" value="InterPro"/>
</dbReference>
<organism evidence="8 9">
    <name type="scientific">Clostridium pasteurianum BC1</name>
    <dbReference type="NCBI Taxonomy" id="86416"/>
    <lineage>
        <taxon>Bacteria</taxon>
        <taxon>Bacillati</taxon>
        <taxon>Bacillota</taxon>
        <taxon>Clostridia</taxon>
        <taxon>Eubacteriales</taxon>
        <taxon>Clostridiaceae</taxon>
        <taxon>Clostridium</taxon>
    </lineage>
</organism>
<sequence>MFEIYAVNIKDFKDEKMLDKFFEYVSAEKAQRLSNFKIAEDKKRGILGELLVRYLICSKLKIKNNEIEFTTNRYGKPFLKDYIGLEYNISHSNELVVCAIGDYEVGIDVEYIKNIDFDTANYVFSPQEYEEYSHIPVYRRLDYFYSIWTLKESLIKAKGLGMYIPMNSFTVNRNSPKDVYCLYDNSKYYFKEYSMEEYKLSICSKLKAFPDNIQFYSFEEFYSLFQSVLQSKGVKV</sequence>
<dbReference type="Gene3D" id="3.90.470.20">
    <property type="entry name" value="4'-phosphopantetheinyl transferase domain"/>
    <property type="match status" value="2"/>
</dbReference>
<feature type="domain" description="4'-phosphopantetheinyl transferase" evidence="6">
    <location>
        <begin position="105"/>
        <end position="203"/>
    </location>
</feature>
<dbReference type="InterPro" id="IPR008278">
    <property type="entry name" value="4-PPantetheinyl_Trfase_dom"/>
</dbReference>
<keyword evidence="4" id="KW-0479">Metal-binding</keyword>
<dbReference type="NCBIfam" id="TIGR00556">
    <property type="entry name" value="pantethn_trn"/>
    <property type="match status" value="1"/>
</dbReference>
<dbReference type="Proteomes" id="UP000013523">
    <property type="component" value="Chromosome"/>
</dbReference>
<dbReference type="Pfam" id="PF01648">
    <property type="entry name" value="ACPS"/>
    <property type="match status" value="1"/>
</dbReference>
<dbReference type="InterPro" id="IPR055066">
    <property type="entry name" value="AASDHPPT_N"/>
</dbReference>
<dbReference type="RefSeq" id="WP_015614616.1">
    <property type="nucleotide sequence ID" value="NC_021182.1"/>
</dbReference>
<dbReference type="Pfam" id="PF22624">
    <property type="entry name" value="AASDHPPT_N"/>
    <property type="match status" value="1"/>
</dbReference>
<name>R4K148_CLOPA</name>
<evidence type="ECO:0000256" key="1">
    <source>
        <dbReference type="ARBA" id="ARBA00001946"/>
    </source>
</evidence>
<dbReference type="eggNOG" id="COG2091">
    <property type="taxonomic scope" value="Bacteria"/>
</dbReference>
<dbReference type="SUPFAM" id="SSF56214">
    <property type="entry name" value="4'-phosphopantetheinyl transferase"/>
    <property type="match status" value="2"/>
</dbReference>
<comment type="similarity">
    <text evidence="2">Belongs to the P-Pant transferase superfamily. Gsp/Sfp/HetI/AcpT family.</text>
</comment>
<dbReference type="PANTHER" id="PTHR12215:SF10">
    <property type="entry name" value="L-AMINOADIPATE-SEMIALDEHYDE DEHYDROGENASE-PHOSPHOPANTETHEINYL TRANSFERASE"/>
    <property type="match status" value="1"/>
</dbReference>
<dbReference type="GO" id="GO:0006633">
    <property type="term" value="P:fatty acid biosynthetic process"/>
    <property type="evidence" value="ECO:0007669"/>
    <property type="project" value="InterPro"/>
</dbReference>
<keyword evidence="9" id="KW-1185">Reference proteome</keyword>
<dbReference type="GO" id="GO:0019878">
    <property type="term" value="P:lysine biosynthetic process via aminoadipic acid"/>
    <property type="evidence" value="ECO:0007669"/>
    <property type="project" value="TreeGrafter"/>
</dbReference>
<dbReference type="STRING" id="86416.Clopa_1307"/>
<gene>
    <name evidence="8" type="ORF">Clopa_1307</name>
</gene>
<dbReference type="KEGG" id="cpas:Clopa_1307"/>
<evidence type="ECO:0000256" key="3">
    <source>
        <dbReference type="ARBA" id="ARBA00022679"/>
    </source>
</evidence>
<dbReference type="InterPro" id="IPR050559">
    <property type="entry name" value="P-Pant_transferase_sf"/>
</dbReference>
<comment type="cofactor">
    <cofactor evidence="1">
        <name>Mg(2+)</name>
        <dbReference type="ChEBI" id="CHEBI:18420"/>
    </cofactor>
</comment>
<proteinExistence type="inferred from homology"/>
<dbReference type="InterPro" id="IPR037143">
    <property type="entry name" value="4-PPantetheinyl_Trfase_dom_sf"/>
</dbReference>
<evidence type="ECO:0000256" key="5">
    <source>
        <dbReference type="ARBA" id="ARBA00022842"/>
    </source>
</evidence>
<accession>R4K148</accession>
<evidence type="ECO:0000256" key="4">
    <source>
        <dbReference type="ARBA" id="ARBA00022723"/>
    </source>
</evidence>
<evidence type="ECO:0000259" key="7">
    <source>
        <dbReference type="Pfam" id="PF22624"/>
    </source>
</evidence>
<dbReference type="PANTHER" id="PTHR12215">
    <property type="entry name" value="PHOSPHOPANTETHEINE TRANSFERASE"/>
    <property type="match status" value="1"/>
</dbReference>
<feature type="domain" description="4'-phosphopantetheinyl transferase N-terminal" evidence="7">
    <location>
        <begin position="18"/>
        <end position="99"/>
    </location>
</feature>
<dbReference type="HOGENOM" id="CLU_057011_6_2_9"/>
<keyword evidence="3 8" id="KW-0808">Transferase</keyword>
<evidence type="ECO:0000259" key="6">
    <source>
        <dbReference type="Pfam" id="PF01648"/>
    </source>
</evidence>
<keyword evidence="5" id="KW-0460">Magnesium</keyword>
<evidence type="ECO:0000256" key="2">
    <source>
        <dbReference type="ARBA" id="ARBA00010990"/>
    </source>
</evidence>
<dbReference type="PATRIC" id="fig|86416.3.peg.1307"/>
<dbReference type="OrthoDB" id="9808281at2"/>
<evidence type="ECO:0000313" key="8">
    <source>
        <dbReference type="EMBL" id="AGK96293.1"/>
    </source>
</evidence>
<dbReference type="InterPro" id="IPR004568">
    <property type="entry name" value="Ppantetheine-prot_Trfase_dom"/>
</dbReference>
<protein>
    <submittedName>
        <fullName evidence="8">Phosphopantetheine--protein transferase</fullName>
    </submittedName>
</protein>
<dbReference type="GO" id="GO:0000287">
    <property type="term" value="F:magnesium ion binding"/>
    <property type="evidence" value="ECO:0007669"/>
    <property type="project" value="InterPro"/>
</dbReference>
<dbReference type="EMBL" id="CP003261">
    <property type="protein sequence ID" value="AGK96293.1"/>
    <property type="molecule type" value="Genomic_DNA"/>
</dbReference>
<evidence type="ECO:0000313" key="9">
    <source>
        <dbReference type="Proteomes" id="UP000013523"/>
    </source>
</evidence>
<reference evidence="8 9" key="1">
    <citation type="submission" date="2012-01" db="EMBL/GenBank/DDBJ databases">
        <title>Complete sequence of chromosome of Clostridium pasteurianum BC1.</title>
        <authorList>
            <consortium name="US DOE Joint Genome Institute"/>
            <person name="Lucas S."/>
            <person name="Han J."/>
            <person name="Lapidus A."/>
            <person name="Cheng J.-F."/>
            <person name="Goodwin L."/>
            <person name="Pitluck S."/>
            <person name="Peters L."/>
            <person name="Mikhailova N."/>
            <person name="Teshima H."/>
            <person name="Detter J.C."/>
            <person name="Han C."/>
            <person name="Tapia R."/>
            <person name="Land M."/>
            <person name="Hauser L."/>
            <person name="Kyrpides N."/>
            <person name="Ivanova N."/>
            <person name="Pagani I."/>
            <person name="Dunn J."/>
            <person name="Taghavi S."/>
            <person name="Francis A."/>
            <person name="van der Lelie D."/>
            <person name="Woyke T."/>
        </authorList>
    </citation>
    <scope>NUCLEOTIDE SEQUENCE [LARGE SCALE GENOMIC DNA]</scope>
    <source>
        <strain evidence="8 9">BC1</strain>
    </source>
</reference>
<dbReference type="GO" id="GO:0005829">
    <property type="term" value="C:cytosol"/>
    <property type="evidence" value="ECO:0007669"/>
    <property type="project" value="TreeGrafter"/>
</dbReference>